<dbReference type="Proteomes" id="UP000478052">
    <property type="component" value="Unassembled WGS sequence"/>
</dbReference>
<dbReference type="AlphaFoldDB" id="A0A6G0W0D3"/>
<feature type="compositionally biased region" description="Low complexity" evidence="1">
    <location>
        <begin position="10"/>
        <end position="49"/>
    </location>
</feature>
<comment type="caution">
    <text evidence="2">The sequence shown here is derived from an EMBL/GenBank/DDBJ whole genome shotgun (WGS) entry which is preliminary data.</text>
</comment>
<reference evidence="2 3" key="1">
    <citation type="submission" date="2019-08" db="EMBL/GenBank/DDBJ databases">
        <title>Whole genome of Aphis craccivora.</title>
        <authorList>
            <person name="Voronova N.V."/>
            <person name="Shulinski R.S."/>
            <person name="Bandarenka Y.V."/>
            <person name="Zhorov D.G."/>
            <person name="Warner D."/>
        </authorList>
    </citation>
    <scope>NUCLEOTIDE SEQUENCE [LARGE SCALE GENOMIC DNA]</scope>
    <source>
        <strain evidence="2">180601</strain>
        <tissue evidence="2">Whole Body</tissue>
    </source>
</reference>
<proteinExistence type="predicted"/>
<feature type="compositionally biased region" description="Polar residues" evidence="1">
    <location>
        <begin position="50"/>
        <end position="67"/>
    </location>
</feature>
<feature type="region of interest" description="Disordered" evidence="1">
    <location>
        <begin position="1"/>
        <end position="67"/>
    </location>
</feature>
<gene>
    <name evidence="2" type="ORF">FWK35_00034939</name>
</gene>
<feature type="region of interest" description="Disordered" evidence="1">
    <location>
        <begin position="384"/>
        <end position="446"/>
    </location>
</feature>
<name>A0A6G0W0D3_APHCR</name>
<evidence type="ECO:0000256" key="1">
    <source>
        <dbReference type="SAM" id="MobiDB-lite"/>
    </source>
</evidence>
<organism evidence="2 3">
    <name type="scientific">Aphis craccivora</name>
    <name type="common">Cowpea aphid</name>
    <dbReference type="NCBI Taxonomy" id="307492"/>
    <lineage>
        <taxon>Eukaryota</taxon>
        <taxon>Metazoa</taxon>
        <taxon>Ecdysozoa</taxon>
        <taxon>Arthropoda</taxon>
        <taxon>Hexapoda</taxon>
        <taxon>Insecta</taxon>
        <taxon>Pterygota</taxon>
        <taxon>Neoptera</taxon>
        <taxon>Paraneoptera</taxon>
        <taxon>Hemiptera</taxon>
        <taxon>Sternorrhyncha</taxon>
        <taxon>Aphidomorpha</taxon>
        <taxon>Aphidoidea</taxon>
        <taxon>Aphididae</taxon>
        <taxon>Aphidini</taxon>
        <taxon>Aphis</taxon>
        <taxon>Aphis</taxon>
    </lineage>
</organism>
<dbReference type="OrthoDB" id="6610774at2759"/>
<sequence>MNRNLTGISPKNTKNPPLKTKNGSSSTQTSTSSYTSPYKTAPTPKSTKTVIVQGTDRNTGGSSTPTNNLISRIAIKTPLPPHTQTALSSDNTHTLDTIALHTNINTSTNDQSIISSSNITNNNNINYSSAVAMEKTPSREQALVFNSIDGIPQKEYILAVGKIVSPKNITFISRISNNRFCIFLSSKRILDNLMQTTQAININEQTIPIRRLLNPAKRYIISNVCPSIPNHVILEALKNIDIVPISQINHLKAGINIEGYEHIMSFRRQMFIKHDDIPKLPNSLLITLNESQFRIFFSDDKITCFLCKTTGHTTNNCKNNIEDKPLPSTDKLIIPDDNTVDPNNLIENILPITSSLSDPPFDQTKTNLTDTTDESKFFSSTQNYFDDIQPHTPNETHKRLLSDTSSPKPPDSPNIVLSSTTTTKNEKTTKKPKIQSRSNSSINLDTNSDEKLKPIIEYFTTNDPSPITYIQFKYIFDNFNNKAMNIHTLLENVNTNIPTLMEIIDQIRPNISDKSLKSRLTKLSNLLFQSQPLQRVLP</sequence>
<accession>A0A6G0W0D3</accession>
<dbReference type="EMBL" id="VUJU01009899">
    <property type="protein sequence ID" value="KAF0716982.1"/>
    <property type="molecule type" value="Genomic_DNA"/>
</dbReference>
<keyword evidence="3" id="KW-1185">Reference proteome</keyword>
<evidence type="ECO:0000313" key="3">
    <source>
        <dbReference type="Proteomes" id="UP000478052"/>
    </source>
</evidence>
<protein>
    <submittedName>
        <fullName evidence="2">DNA replication licensing factor MCM4-like</fullName>
    </submittedName>
</protein>
<feature type="compositionally biased region" description="Polar residues" evidence="1">
    <location>
        <begin position="435"/>
        <end position="446"/>
    </location>
</feature>
<evidence type="ECO:0000313" key="2">
    <source>
        <dbReference type="EMBL" id="KAF0716982.1"/>
    </source>
</evidence>